<feature type="region of interest" description="Disordered" evidence="1">
    <location>
        <begin position="82"/>
        <end position="129"/>
    </location>
</feature>
<gene>
    <name evidence="2" type="ORF">PAPOLLO_LOCUS8173</name>
</gene>
<proteinExistence type="predicted"/>
<accession>A0A8S3WN18</accession>
<name>A0A8S3WN18_PARAO</name>
<dbReference type="Proteomes" id="UP000691718">
    <property type="component" value="Unassembled WGS sequence"/>
</dbReference>
<sequence length="227" mass="25121">MDAAASTTSVPLSPPAASADTLKETASTANDLYIDFSTTFEPQVNTSSIPLQESRNSRQSPLPSTSNSTNIEQIILDLQLSDSNNSPYVDSESSYHPENNKPATSSDTSRDEIEETNVRKKSKKANPDTWKRNIAKNKRQSGKSYTNRKGNIVSARNCIPTNCSKCRYKCNENFTENTLISKAKKKDLMTLLKDGVIPKDYVDYYTNIPSIDEENIINDCSGSESVD</sequence>
<comment type="caution">
    <text evidence="2">The sequence shown here is derived from an EMBL/GenBank/DDBJ whole genome shotgun (WGS) entry which is preliminary data.</text>
</comment>
<evidence type="ECO:0000256" key="1">
    <source>
        <dbReference type="SAM" id="MobiDB-lite"/>
    </source>
</evidence>
<organism evidence="2 3">
    <name type="scientific">Parnassius apollo</name>
    <name type="common">Apollo butterfly</name>
    <name type="synonym">Papilio apollo</name>
    <dbReference type="NCBI Taxonomy" id="110799"/>
    <lineage>
        <taxon>Eukaryota</taxon>
        <taxon>Metazoa</taxon>
        <taxon>Ecdysozoa</taxon>
        <taxon>Arthropoda</taxon>
        <taxon>Hexapoda</taxon>
        <taxon>Insecta</taxon>
        <taxon>Pterygota</taxon>
        <taxon>Neoptera</taxon>
        <taxon>Endopterygota</taxon>
        <taxon>Lepidoptera</taxon>
        <taxon>Glossata</taxon>
        <taxon>Ditrysia</taxon>
        <taxon>Papilionoidea</taxon>
        <taxon>Papilionidae</taxon>
        <taxon>Parnassiinae</taxon>
        <taxon>Parnassini</taxon>
        <taxon>Parnassius</taxon>
        <taxon>Parnassius</taxon>
    </lineage>
</organism>
<keyword evidence="3" id="KW-1185">Reference proteome</keyword>
<dbReference type="OrthoDB" id="7402215at2759"/>
<feature type="region of interest" description="Disordered" evidence="1">
    <location>
        <begin position="45"/>
        <end position="68"/>
    </location>
</feature>
<feature type="compositionally biased region" description="Polar residues" evidence="1">
    <location>
        <begin position="1"/>
        <end position="11"/>
    </location>
</feature>
<evidence type="ECO:0000313" key="3">
    <source>
        <dbReference type="Proteomes" id="UP000691718"/>
    </source>
</evidence>
<dbReference type="AlphaFoldDB" id="A0A8S3WN18"/>
<dbReference type="EMBL" id="CAJQZP010000585">
    <property type="protein sequence ID" value="CAG4969833.1"/>
    <property type="molecule type" value="Genomic_DNA"/>
</dbReference>
<feature type="region of interest" description="Disordered" evidence="1">
    <location>
        <begin position="1"/>
        <end position="23"/>
    </location>
</feature>
<reference evidence="2" key="1">
    <citation type="submission" date="2021-04" db="EMBL/GenBank/DDBJ databases">
        <authorList>
            <person name="Tunstrom K."/>
        </authorList>
    </citation>
    <scope>NUCLEOTIDE SEQUENCE</scope>
</reference>
<feature type="compositionally biased region" description="Polar residues" evidence="1">
    <location>
        <begin position="82"/>
        <end position="92"/>
    </location>
</feature>
<protein>
    <submittedName>
        <fullName evidence="2">(apollo) hypothetical protein</fullName>
    </submittedName>
</protein>
<evidence type="ECO:0000313" key="2">
    <source>
        <dbReference type="EMBL" id="CAG4969833.1"/>
    </source>
</evidence>